<feature type="domain" description="PH" evidence="4">
    <location>
        <begin position="336"/>
        <end position="436"/>
    </location>
</feature>
<dbReference type="EMBL" id="LSSL01003263">
    <property type="protein sequence ID" value="OLY80672.1"/>
    <property type="molecule type" value="Genomic_DNA"/>
</dbReference>
<feature type="transmembrane region" description="Helical" evidence="3">
    <location>
        <begin position="75"/>
        <end position="92"/>
    </location>
</feature>
<accession>A0A1R0GUV5</accession>
<dbReference type="OrthoDB" id="2157866at2759"/>
<feature type="compositionally biased region" description="Polar residues" evidence="2">
    <location>
        <begin position="195"/>
        <end position="205"/>
    </location>
</feature>
<dbReference type="Proteomes" id="UP000187455">
    <property type="component" value="Unassembled WGS sequence"/>
</dbReference>
<dbReference type="PROSITE" id="PS50003">
    <property type="entry name" value="PH_DOMAIN"/>
    <property type="match status" value="1"/>
</dbReference>
<dbReference type="GO" id="GO:0016740">
    <property type="term" value="F:transferase activity"/>
    <property type="evidence" value="ECO:0007669"/>
    <property type="project" value="UniProtKB-KW"/>
</dbReference>
<feature type="region of interest" description="Disordered" evidence="2">
    <location>
        <begin position="176"/>
        <end position="205"/>
    </location>
</feature>
<dbReference type="Gene3D" id="2.30.29.30">
    <property type="entry name" value="Pleckstrin-homology domain (PH domain)/Phosphotyrosine-binding domain (PTB)"/>
    <property type="match status" value="1"/>
</dbReference>
<organism evidence="5 6">
    <name type="scientific">Smittium mucronatum</name>
    <dbReference type="NCBI Taxonomy" id="133383"/>
    <lineage>
        <taxon>Eukaryota</taxon>
        <taxon>Fungi</taxon>
        <taxon>Fungi incertae sedis</taxon>
        <taxon>Zoopagomycota</taxon>
        <taxon>Kickxellomycotina</taxon>
        <taxon>Harpellomycetes</taxon>
        <taxon>Harpellales</taxon>
        <taxon>Legeriomycetaceae</taxon>
        <taxon>Smittium</taxon>
    </lineage>
</organism>
<evidence type="ECO:0000256" key="2">
    <source>
        <dbReference type="SAM" id="MobiDB-lite"/>
    </source>
</evidence>
<feature type="compositionally biased region" description="Polar residues" evidence="2">
    <location>
        <begin position="266"/>
        <end position="306"/>
    </location>
</feature>
<keyword evidence="6" id="KW-1185">Reference proteome</keyword>
<protein>
    <submittedName>
        <fullName evidence="5">Sterol 3-beta-glucosyltransferase</fullName>
    </submittedName>
</protein>
<keyword evidence="1" id="KW-0677">Repeat</keyword>
<keyword evidence="3" id="KW-0812">Transmembrane</keyword>
<gene>
    <name evidence="5" type="ORF">AYI68_g5229</name>
</gene>
<dbReference type="InterPro" id="IPR011993">
    <property type="entry name" value="PH-like_dom_sf"/>
</dbReference>
<sequence>MDSISRTVHFDPQSIAPAIPPPDSTSIIPAFSAAAHHLSESAFQKAKSLINSELLKEKPIFSGYLKKKNSNKLKVLIFLFYFSYACLYLFLLNRNGKLTGVFCVLMLYPLTQKKTFFFCVDSPENLNLWVGYLRNARNISLRSSCYSKKDNPLDTNSAFSKNINITSATHQISAPTPFVSSPPADHKYHSDSHRNSNITIPASNSGIICPPGPKIKHKDYSSSMHDLYDYFSHRPNLNSDSLNFSCSENSSDIDSSESFKDSSPDNLNNESSSATPQKNPPANSDIPQTSALETNDTTKSSLNVKDNTPPMIADIPVDSLQFSSLETIQKQMAIDKVIKSGYLYKQGRLKAWNRRWFVLRPSGLSYYPDNKEYKITQIFQKSAIFDARLPDPSSNKANSSKRVCFRLVTLKRSYWLAHDSSDTISEWVTVLKDFISSPHH</sequence>
<evidence type="ECO:0000256" key="3">
    <source>
        <dbReference type="SAM" id="Phobius"/>
    </source>
</evidence>
<dbReference type="Pfam" id="PF00169">
    <property type="entry name" value="PH"/>
    <property type="match status" value="1"/>
</dbReference>
<dbReference type="SUPFAM" id="SSF50729">
    <property type="entry name" value="PH domain-like"/>
    <property type="match status" value="2"/>
</dbReference>
<dbReference type="InterPro" id="IPR001849">
    <property type="entry name" value="PH_domain"/>
</dbReference>
<evidence type="ECO:0000313" key="6">
    <source>
        <dbReference type="Proteomes" id="UP000187455"/>
    </source>
</evidence>
<feature type="region of interest" description="Disordered" evidence="2">
    <location>
        <begin position="246"/>
        <end position="310"/>
    </location>
</feature>
<keyword evidence="3" id="KW-0472">Membrane</keyword>
<dbReference type="PANTHER" id="PTHR22903:SF8">
    <property type="entry name" value="MAX-1A"/>
    <property type="match status" value="1"/>
</dbReference>
<keyword evidence="3" id="KW-1133">Transmembrane helix</keyword>
<dbReference type="PANTHER" id="PTHR22903">
    <property type="entry name" value="PLEKHH PROTEIN"/>
    <property type="match status" value="1"/>
</dbReference>
<feature type="compositionally biased region" description="Basic and acidic residues" evidence="2">
    <location>
        <begin position="184"/>
        <end position="194"/>
    </location>
</feature>
<evidence type="ECO:0000259" key="4">
    <source>
        <dbReference type="PROSITE" id="PS50003"/>
    </source>
</evidence>
<comment type="caution">
    <text evidence="5">The sequence shown here is derived from an EMBL/GenBank/DDBJ whole genome shotgun (WGS) entry which is preliminary data.</text>
</comment>
<evidence type="ECO:0000313" key="5">
    <source>
        <dbReference type="EMBL" id="OLY80672.1"/>
    </source>
</evidence>
<dbReference type="SMART" id="SM00233">
    <property type="entry name" value="PH"/>
    <property type="match status" value="2"/>
</dbReference>
<reference evidence="5 6" key="1">
    <citation type="journal article" date="2016" name="Mol. Biol. Evol.">
        <title>Genome-Wide Survey of Gut Fungi (Harpellales) Reveals the First Horizontally Transferred Ubiquitin Gene from a Mosquito Host.</title>
        <authorList>
            <person name="Wang Y."/>
            <person name="White M.M."/>
            <person name="Kvist S."/>
            <person name="Moncalvo J.M."/>
        </authorList>
    </citation>
    <scope>NUCLEOTIDE SEQUENCE [LARGE SCALE GENOMIC DNA]</scope>
    <source>
        <strain evidence="5 6">ALG-7-W6</strain>
    </source>
</reference>
<keyword evidence="5" id="KW-0808">Transferase</keyword>
<proteinExistence type="predicted"/>
<name>A0A1R0GUV5_9FUNG</name>
<evidence type="ECO:0000256" key="1">
    <source>
        <dbReference type="ARBA" id="ARBA00022737"/>
    </source>
</evidence>
<dbReference type="AlphaFoldDB" id="A0A1R0GUV5"/>